<keyword evidence="1" id="KW-1133">Transmembrane helix</keyword>
<dbReference type="Proteomes" id="UP000051012">
    <property type="component" value="Unassembled WGS sequence"/>
</dbReference>
<name>A0A0S7YAB3_UNCT6</name>
<reference evidence="2 3" key="1">
    <citation type="journal article" date="2015" name="Microbiome">
        <title>Genomic resolution of linkages in carbon, nitrogen, and sulfur cycling among widespread estuary sediment bacteria.</title>
        <authorList>
            <person name="Baker B.J."/>
            <person name="Lazar C.S."/>
            <person name="Teske A.P."/>
            <person name="Dick G.J."/>
        </authorList>
    </citation>
    <scope>NUCLEOTIDE SEQUENCE [LARGE SCALE GENOMIC DNA]</scope>
    <source>
        <strain evidence="2">DG_78</strain>
    </source>
</reference>
<evidence type="ECO:0000313" key="3">
    <source>
        <dbReference type="Proteomes" id="UP000051012"/>
    </source>
</evidence>
<evidence type="ECO:0000256" key="1">
    <source>
        <dbReference type="SAM" id="Phobius"/>
    </source>
</evidence>
<evidence type="ECO:0000313" key="2">
    <source>
        <dbReference type="EMBL" id="KPJ71145.1"/>
    </source>
</evidence>
<organism evidence="2 3">
    <name type="scientific">candidate division TA06 bacterium DG_78</name>
    <dbReference type="NCBI Taxonomy" id="1703772"/>
    <lineage>
        <taxon>Bacteria</taxon>
        <taxon>Bacteria division TA06</taxon>
    </lineage>
</organism>
<accession>A0A0S7YAB3</accession>
<sequence length="86" mass="10011">MKLAVLYLILFGLLIIAVVMYFVQDITILFIFGIITLPVGLIGKYFENKIKSMDVRADDPNIAETFQRYLVQWKQARFKLPDRQKG</sequence>
<gene>
    <name evidence="2" type="ORF">AMJ52_09000</name>
</gene>
<dbReference type="AlphaFoldDB" id="A0A0S7YAB3"/>
<protein>
    <submittedName>
        <fullName evidence="2">Uncharacterized protein</fullName>
    </submittedName>
</protein>
<feature type="transmembrane region" description="Helical" evidence="1">
    <location>
        <begin position="5"/>
        <end position="22"/>
    </location>
</feature>
<proteinExistence type="predicted"/>
<feature type="transmembrane region" description="Helical" evidence="1">
    <location>
        <begin position="28"/>
        <end position="46"/>
    </location>
</feature>
<keyword evidence="1" id="KW-0472">Membrane</keyword>
<keyword evidence="1" id="KW-0812">Transmembrane</keyword>
<comment type="caution">
    <text evidence="2">The sequence shown here is derived from an EMBL/GenBank/DDBJ whole genome shotgun (WGS) entry which is preliminary data.</text>
</comment>
<dbReference type="EMBL" id="LJNI01000138">
    <property type="protein sequence ID" value="KPJ71145.1"/>
    <property type="molecule type" value="Genomic_DNA"/>
</dbReference>